<feature type="binding site" evidence="8">
    <location>
        <position position="145"/>
    </location>
    <ligand>
        <name>IMP</name>
        <dbReference type="ChEBI" id="CHEBI:58053"/>
        <note>ligand shared between dimeric partners</note>
    </ligand>
</feature>
<dbReference type="EC" id="6.3.4.4" evidence="8 10"/>
<dbReference type="GO" id="GO:0004019">
    <property type="term" value="F:adenylosuccinate synthase activity"/>
    <property type="evidence" value="ECO:0007669"/>
    <property type="project" value="UniProtKB-UniRule"/>
</dbReference>
<feature type="active site" evidence="9">
    <location>
        <position position="142"/>
    </location>
</feature>
<dbReference type="InterPro" id="IPR042109">
    <property type="entry name" value="Adenylosuccinate_synth_dom1"/>
</dbReference>
<feature type="binding site" description="in other chain" evidence="8">
    <location>
        <position position="131"/>
    </location>
    <ligand>
        <name>IMP</name>
        <dbReference type="ChEBI" id="CHEBI:58053"/>
        <note>ligand shared between dimeric partners</note>
    </ligand>
</feature>
<dbReference type="Gene3D" id="1.10.300.10">
    <property type="entry name" value="Adenylosuccinate Synthetase, subunit A, domain 2"/>
    <property type="match status" value="1"/>
</dbReference>
<keyword evidence="5 8" id="KW-0658">Purine biosynthesis</keyword>
<dbReference type="CDD" id="cd03108">
    <property type="entry name" value="AdSS"/>
    <property type="match status" value="1"/>
</dbReference>
<evidence type="ECO:0000256" key="6">
    <source>
        <dbReference type="ARBA" id="ARBA00022842"/>
    </source>
</evidence>
<feature type="binding site" evidence="8">
    <location>
        <begin position="40"/>
        <end position="42"/>
    </location>
    <ligand>
        <name>GTP</name>
        <dbReference type="ChEBI" id="CHEBI:37565"/>
    </ligand>
</feature>
<gene>
    <name evidence="8" type="primary">purA</name>
    <name evidence="11" type="ORF">GO621_04995</name>
</gene>
<dbReference type="PANTHER" id="PTHR11846">
    <property type="entry name" value="ADENYLOSUCCINATE SYNTHETASE"/>
    <property type="match status" value="1"/>
</dbReference>
<dbReference type="PANTHER" id="PTHR11846:SF0">
    <property type="entry name" value="ADENYLOSUCCINATE SYNTHETASE"/>
    <property type="match status" value="1"/>
</dbReference>
<dbReference type="SUPFAM" id="SSF52540">
    <property type="entry name" value="P-loop containing nucleoside triphosphate hydrolases"/>
    <property type="match status" value="1"/>
</dbReference>
<dbReference type="Gene3D" id="3.90.170.10">
    <property type="entry name" value="Adenylosuccinate Synthetase, subunit A, domain 3"/>
    <property type="match status" value="1"/>
</dbReference>
<dbReference type="InterPro" id="IPR042110">
    <property type="entry name" value="Adenylosuccinate_synth_dom2"/>
</dbReference>
<evidence type="ECO:0000256" key="9">
    <source>
        <dbReference type="PROSITE-ProRule" id="PRU10134"/>
    </source>
</evidence>
<evidence type="ECO:0000256" key="5">
    <source>
        <dbReference type="ARBA" id="ARBA00022755"/>
    </source>
</evidence>
<evidence type="ECO:0000256" key="8">
    <source>
        <dbReference type="HAMAP-Rule" id="MF_00011"/>
    </source>
</evidence>
<dbReference type="FunFam" id="3.90.170.10:FF:000001">
    <property type="entry name" value="Adenylosuccinate synthetase"/>
    <property type="match status" value="1"/>
</dbReference>
<organism evidence="11 12">
    <name type="scientific">Mucilaginibacter arboris</name>
    <dbReference type="NCBI Taxonomy" id="2682090"/>
    <lineage>
        <taxon>Bacteria</taxon>
        <taxon>Pseudomonadati</taxon>
        <taxon>Bacteroidota</taxon>
        <taxon>Sphingobacteriia</taxon>
        <taxon>Sphingobacteriales</taxon>
        <taxon>Sphingobacteriaceae</taxon>
        <taxon>Mucilaginibacter</taxon>
    </lineage>
</organism>
<dbReference type="GO" id="GO:0005525">
    <property type="term" value="F:GTP binding"/>
    <property type="evidence" value="ECO:0007669"/>
    <property type="project" value="UniProtKB-UniRule"/>
</dbReference>
<feature type="binding site" description="in other chain" evidence="8">
    <location>
        <position position="303"/>
    </location>
    <ligand>
        <name>IMP</name>
        <dbReference type="ChEBI" id="CHEBI:58053"/>
        <note>ligand shared between dimeric partners</note>
    </ligand>
</feature>
<feature type="binding site" evidence="8">
    <location>
        <position position="40"/>
    </location>
    <ligand>
        <name>Mg(2+)</name>
        <dbReference type="ChEBI" id="CHEBI:18420"/>
    </ligand>
</feature>
<dbReference type="NCBIfam" id="TIGR00184">
    <property type="entry name" value="purA"/>
    <property type="match status" value="1"/>
</dbReference>
<feature type="active site" description="Proton donor" evidence="8">
    <location>
        <position position="41"/>
    </location>
</feature>
<feature type="binding site" evidence="8">
    <location>
        <begin position="12"/>
        <end position="18"/>
    </location>
    <ligand>
        <name>GTP</name>
        <dbReference type="ChEBI" id="CHEBI:37565"/>
    </ligand>
</feature>
<reference evidence="11 12" key="1">
    <citation type="submission" date="2019-12" db="EMBL/GenBank/DDBJ databases">
        <title>Mucilaginibacter sp. HMF7410 genome sequencing and assembly.</title>
        <authorList>
            <person name="Kang H."/>
            <person name="Cha I."/>
            <person name="Kim H."/>
            <person name="Joh K."/>
        </authorList>
    </citation>
    <scope>NUCLEOTIDE SEQUENCE [LARGE SCALE GENOMIC DNA]</scope>
    <source>
        <strain evidence="11 12">HMF7410</strain>
    </source>
</reference>
<evidence type="ECO:0000256" key="3">
    <source>
        <dbReference type="ARBA" id="ARBA00022723"/>
    </source>
</evidence>
<comment type="subcellular location">
    <subcellularLocation>
        <location evidence="8">Cytoplasm</location>
    </subcellularLocation>
</comment>
<dbReference type="InterPro" id="IPR001114">
    <property type="entry name" value="Adenylosuccinate_synthetase"/>
</dbReference>
<dbReference type="AlphaFoldDB" id="A0A7K1SV28"/>
<dbReference type="FunFam" id="1.10.300.10:FF:000001">
    <property type="entry name" value="Adenylosuccinate synthetase"/>
    <property type="match status" value="1"/>
</dbReference>
<dbReference type="Proteomes" id="UP000462014">
    <property type="component" value="Unassembled WGS sequence"/>
</dbReference>
<feature type="binding site" description="in other chain" evidence="8">
    <location>
        <begin position="38"/>
        <end position="41"/>
    </location>
    <ligand>
        <name>IMP</name>
        <dbReference type="ChEBI" id="CHEBI:58053"/>
        <note>ligand shared between dimeric partners</note>
    </ligand>
</feature>
<dbReference type="PROSITE" id="PS00513">
    <property type="entry name" value="ADENYLOSUCCIN_SYN_2"/>
    <property type="match status" value="1"/>
</dbReference>
<dbReference type="Pfam" id="PF00709">
    <property type="entry name" value="Adenylsucc_synt"/>
    <property type="match status" value="1"/>
</dbReference>
<evidence type="ECO:0000313" key="11">
    <source>
        <dbReference type="EMBL" id="MVN20890.1"/>
    </source>
</evidence>
<dbReference type="UniPathway" id="UPA00075">
    <property type="reaction ID" value="UER00335"/>
</dbReference>
<feature type="binding site" evidence="8">
    <location>
        <begin position="331"/>
        <end position="333"/>
    </location>
    <ligand>
        <name>GTP</name>
        <dbReference type="ChEBI" id="CHEBI:37565"/>
    </ligand>
</feature>
<comment type="similarity">
    <text evidence="8 10">Belongs to the adenylosuccinate synthetase family.</text>
</comment>
<feature type="binding site" description="in other chain" evidence="8">
    <location>
        <position position="224"/>
    </location>
    <ligand>
        <name>IMP</name>
        <dbReference type="ChEBI" id="CHEBI:58053"/>
        <note>ligand shared between dimeric partners</note>
    </ligand>
</feature>
<accession>A0A7K1SV28</accession>
<dbReference type="Gene3D" id="3.40.440.10">
    <property type="entry name" value="Adenylosuccinate Synthetase, subunit A, domain 1"/>
    <property type="match status" value="1"/>
</dbReference>
<dbReference type="NCBIfam" id="NF002223">
    <property type="entry name" value="PRK01117.1"/>
    <property type="match status" value="1"/>
</dbReference>
<dbReference type="GO" id="GO:0044208">
    <property type="term" value="P:'de novo' AMP biosynthetic process"/>
    <property type="evidence" value="ECO:0007669"/>
    <property type="project" value="UniProtKB-UniRule"/>
</dbReference>
<feature type="binding site" evidence="8">
    <location>
        <position position="305"/>
    </location>
    <ligand>
        <name>GTP</name>
        <dbReference type="ChEBI" id="CHEBI:37565"/>
    </ligand>
</feature>
<keyword evidence="6 8" id="KW-0460">Magnesium</keyword>
<evidence type="ECO:0000256" key="4">
    <source>
        <dbReference type="ARBA" id="ARBA00022741"/>
    </source>
</evidence>
<sequence length="424" mass="46522">MAVDVLLGLQWGDEGKGKIVDVLCPHYDLIARFQGGPNAGHTLEFDGQKYVLNTIPSGIFNEKTLNLIGNGVVIDPITLKRELDNLKKAGFDPVAKGKLVIARKAHLILPTHQLLDAASESKMGADKIGSTLKGIGPTYMDKTGRNGLRVGDTMLPDFKERYNKLVEKHKSILIHYGEIPDFSEKETAFFEAVELLKSIPHADSEHLVNKYLKEGKTVLAEGAQGTMLDVDFGSYPFVTSSNTTAAGACTGLGIAPKNIGEVIGIFKAYCTRVGSGPFPTELENETGEELRKLGHEFGATTGRPRRTGWIDLPALKYAILLNGVTQLVMTKADVLSGFDKIYACTHYAYPTETIDYMPYDICTVKPEPVLKEIEGWHEDLTGITEINQIPEKLKAYIDFLEAEVGVPVKYLSVGPDRKQTLILQ</sequence>
<comment type="catalytic activity">
    <reaction evidence="8 10">
        <text>IMP + L-aspartate + GTP = N(6)-(1,2-dicarboxyethyl)-AMP + GDP + phosphate + 2 H(+)</text>
        <dbReference type="Rhea" id="RHEA:15753"/>
        <dbReference type="ChEBI" id="CHEBI:15378"/>
        <dbReference type="ChEBI" id="CHEBI:29991"/>
        <dbReference type="ChEBI" id="CHEBI:37565"/>
        <dbReference type="ChEBI" id="CHEBI:43474"/>
        <dbReference type="ChEBI" id="CHEBI:57567"/>
        <dbReference type="ChEBI" id="CHEBI:58053"/>
        <dbReference type="ChEBI" id="CHEBI:58189"/>
        <dbReference type="EC" id="6.3.4.4"/>
    </reaction>
</comment>
<evidence type="ECO:0000256" key="10">
    <source>
        <dbReference type="RuleBase" id="RU000520"/>
    </source>
</evidence>
<dbReference type="SMART" id="SM00788">
    <property type="entry name" value="Adenylsucc_synt"/>
    <property type="match status" value="1"/>
</dbReference>
<keyword evidence="3 8" id="KW-0479">Metal-binding</keyword>
<keyword evidence="4 8" id="KW-0547">Nucleotide-binding</keyword>
<keyword evidence="2 8" id="KW-0436">Ligase</keyword>
<proteinExistence type="inferred from homology"/>
<dbReference type="HAMAP" id="MF_00011">
    <property type="entry name" value="Adenylosucc_synth"/>
    <property type="match status" value="1"/>
</dbReference>
<keyword evidence="8" id="KW-0963">Cytoplasm</keyword>
<name>A0A7K1SV28_9SPHI</name>
<comment type="subunit">
    <text evidence="1 8">Homodimer.</text>
</comment>
<dbReference type="EMBL" id="WPIK01000004">
    <property type="protein sequence ID" value="MVN20890.1"/>
    <property type="molecule type" value="Genomic_DNA"/>
</dbReference>
<feature type="binding site" description="in other chain" evidence="8">
    <location>
        <position position="239"/>
    </location>
    <ligand>
        <name>IMP</name>
        <dbReference type="ChEBI" id="CHEBI:58053"/>
        <note>ligand shared between dimeric partners</note>
    </ligand>
</feature>
<evidence type="ECO:0000313" key="12">
    <source>
        <dbReference type="Proteomes" id="UP000462014"/>
    </source>
</evidence>
<dbReference type="InterPro" id="IPR018220">
    <property type="entry name" value="Adenylosuccin_syn_GTP-bd"/>
</dbReference>
<evidence type="ECO:0000256" key="7">
    <source>
        <dbReference type="ARBA" id="ARBA00023134"/>
    </source>
</evidence>
<dbReference type="GO" id="GO:0005737">
    <property type="term" value="C:cytoplasm"/>
    <property type="evidence" value="ECO:0007669"/>
    <property type="project" value="UniProtKB-SubCell"/>
</dbReference>
<dbReference type="GO" id="GO:0000287">
    <property type="term" value="F:magnesium ion binding"/>
    <property type="evidence" value="ECO:0007669"/>
    <property type="project" value="UniProtKB-UniRule"/>
</dbReference>
<feature type="binding site" evidence="8">
    <location>
        <position position="13"/>
    </location>
    <ligand>
        <name>Mg(2+)</name>
        <dbReference type="ChEBI" id="CHEBI:18420"/>
    </ligand>
</feature>
<comment type="cofactor">
    <cofactor evidence="8">
        <name>Mg(2+)</name>
        <dbReference type="ChEBI" id="CHEBI:18420"/>
    </cofactor>
    <text evidence="8">Binds 1 Mg(2+) ion per subunit.</text>
</comment>
<dbReference type="InterPro" id="IPR027417">
    <property type="entry name" value="P-loop_NTPase"/>
</dbReference>
<dbReference type="RefSeq" id="WP_157564787.1">
    <property type="nucleotide sequence ID" value="NZ_WPIK01000004.1"/>
</dbReference>
<dbReference type="GO" id="GO:0046040">
    <property type="term" value="P:IMP metabolic process"/>
    <property type="evidence" value="ECO:0007669"/>
    <property type="project" value="TreeGrafter"/>
</dbReference>
<feature type="binding site" evidence="8">
    <location>
        <begin position="412"/>
        <end position="414"/>
    </location>
    <ligand>
        <name>GTP</name>
        <dbReference type="ChEBI" id="CHEBI:37565"/>
    </ligand>
</feature>
<dbReference type="PROSITE" id="PS01266">
    <property type="entry name" value="ADENYLOSUCCIN_SYN_1"/>
    <property type="match status" value="1"/>
</dbReference>
<keyword evidence="7 8" id="KW-0342">GTP-binding</keyword>
<comment type="pathway">
    <text evidence="8 10">Purine metabolism; AMP biosynthesis via de novo pathway; AMP from IMP: step 1/2.</text>
</comment>
<comment type="caution">
    <text evidence="11">The sequence shown here is derived from an EMBL/GenBank/DDBJ whole genome shotgun (WGS) entry which is preliminary data.</text>
</comment>
<comment type="function">
    <text evidence="8">Plays an important role in the de novo pathway of purine nucleotide biosynthesis. Catalyzes the first committed step in the biosynthesis of AMP from IMP.</text>
</comment>
<feature type="binding site" description="in other chain" evidence="8">
    <location>
        <begin position="13"/>
        <end position="16"/>
    </location>
    <ligand>
        <name>IMP</name>
        <dbReference type="ChEBI" id="CHEBI:58053"/>
        <note>ligand shared between dimeric partners</note>
    </ligand>
</feature>
<evidence type="ECO:0000256" key="2">
    <source>
        <dbReference type="ARBA" id="ARBA00022598"/>
    </source>
</evidence>
<evidence type="ECO:0000256" key="1">
    <source>
        <dbReference type="ARBA" id="ARBA00011738"/>
    </source>
</evidence>
<dbReference type="InterPro" id="IPR042111">
    <property type="entry name" value="Adenylosuccinate_synth_dom3"/>
</dbReference>
<keyword evidence="12" id="KW-1185">Reference proteome</keyword>
<feature type="active site" description="Proton acceptor" evidence="8">
    <location>
        <position position="13"/>
    </location>
</feature>
<dbReference type="InterPro" id="IPR033128">
    <property type="entry name" value="Adenylosuccin_syn_Lys_AS"/>
</dbReference>
<feature type="binding site" evidence="8">
    <location>
        <begin position="299"/>
        <end position="305"/>
    </location>
    <ligand>
        <name>substrate</name>
    </ligand>
</feature>
<protein>
    <recommendedName>
        <fullName evidence="8 10">Adenylosuccinate synthetase</fullName>
        <shortName evidence="8">AMPSase</shortName>
        <shortName evidence="8">AdSS</shortName>
        <ecNumber evidence="8 10">6.3.4.4</ecNumber>
    </recommendedName>
    <alternativeName>
        <fullName evidence="8">IMP--aspartate ligase</fullName>
    </alternativeName>
</protein>